<protein>
    <submittedName>
        <fullName evidence="1">Nucleotidyltransferase domain-containing protein</fullName>
    </submittedName>
</protein>
<accession>A0ABN1TEC5</accession>
<reference evidence="1 2" key="1">
    <citation type="journal article" date="2019" name="Int. J. Syst. Evol. Microbiol.">
        <title>The Global Catalogue of Microorganisms (GCM) 10K type strain sequencing project: providing services to taxonomists for standard genome sequencing and annotation.</title>
        <authorList>
            <consortium name="The Broad Institute Genomics Platform"/>
            <consortium name="The Broad Institute Genome Sequencing Center for Infectious Disease"/>
            <person name="Wu L."/>
            <person name="Ma J."/>
        </authorList>
    </citation>
    <scope>NUCLEOTIDE SEQUENCE [LARGE SCALE GENOMIC DNA]</scope>
    <source>
        <strain evidence="1 2">JCM 13002</strain>
    </source>
</reference>
<dbReference type="EMBL" id="BAAALD010000013">
    <property type="protein sequence ID" value="GAA1078202.1"/>
    <property type="molecule type" value="Genomic_DNA"/>
</dbReference>
<dbReference type="InterPro" id="IPR043519">
    <property type="entry name" value="NT_sf"/>
</dbReference>
<dbReference type="Proteomes" id="UP001499987">
    <property type="component" value="Unassembled WGS sequence"/>
</dbReference>
<evidence type="ECO:0000313" key="2">
    <source>
        <dbReference type="Proteomes" id="UP001499987"/>
    </source>
</evidence>
<sequence>MTDDAARHLLDRFVGLLRPMPSLVAVWAHGSLAAGDYQPGRSDLDLIAVLEQPCTPQQQAHLVRIHEALAAELPSAAKLHCSYVAADGWDDHAAPHLTWAHGELMHRPVTAVTRCELHRFGTVLHGPPPTDLVPRVTDRQLADFVADDLRTYWRPALDHPDRWRRDIWVDLGLLTLARAATTLGSGRLITKSEALDVLTGLGAPAELVHDIGQRRHGWPAPATPRWIDRRSDLTRAFLGPAIDEVLANHRP</sequence>
<evidence type="ECO:0000313" key="1">
    <source>
        <dbReference type="EMBL" id="GAA1078202.1"/>
    </source>
</evidence>
<proteinExistence type="predicted"/>
<keyword evidence="2" id="KW-1185">Reference proteome</keyword>
<dbReference type="CDD" id="cd05403">
    <property type="entry name" value="NT_KNTase_like"/>
    <property type="match status" value="1"/>
</dbReference>
<dbReference type="SUPFAM" id="SSF81301">
    <property type="entry name" value="Nucleotidyltransferase"/>
    <property type="match status" value="1"/>
</dbReference>
<comment type="caution">
    <text evidence="1">The sequence shown here is derived from an EMBL/GenBank/DDBJ whole genome shotgun (WGS) entry which is preliminary data.</text>
</comment>
<gene>
    <name evidence="1" type="ORF">GCM10009663_20160</name>
</gene>
<dbReference type="RefSeq" id="WP_344623167.1">
    <property type="nucleotide sequence ID" value="NZ_BAAALD010000013.1"/>
</dbReference>
<name>A0ABN1TEC5_9ACTN</name>
<organism evidence="1 2">
    <name type="scientific">Kitasatospora arboriphila</name>
    <dbReference type="NCBI Taxonomy" id="258052"/>
    <lineage>
        <taxon>Bacteria</taxon>
        <taxon>Bacillati</taxon>
        <taxon>Actinomycetota</taxon>
        <taxon>Actinomycetes</taxon>
        <taxon>Kitasatosporales</taxon>
        <taxon>Streptomycetaceae</taxon>
        <taxon>Kitasatospora</taxon>
    </lineage>
</organism>